<organism evidence="1 2">
    <name type="scientific">Pelagihabitans pacificus</name>
    <dbReference type="NCBI Taxonomy" id="2696054"/>
    <lineage>
        <taxon>Bacteria</taxon>
        <taxon>Pseudomonadati</taxon>
        <taxon>Bacteroidota</taxon>
        <taxon>Flavobacteriia</taxon>
        <taxon>Flavobacteriales</taxon>
        <taxon>Flavobacteriaceae</taxon>
        <taxon>Pelagihabitans</taxon>
    </lineage>
</organism>
<keyword evidence="2" id="KW-1185">Reference proteome</keyword>
<name>A0A967AU09_9FLAO</name>
<evidence type="ECO:0000313" key="2">
    <source>
        <dbReference type="Proteomes" id="UP000707206"/>
    </source>
</evidence>
<proteinExistence type="predicted"/>
<evidence type="ECO:0000313" key="1">
    <source>
        <dbReference type="EMBL" id="NHF59994.1"/>
    </source>
</evidence>
<protein>
    <submittedName>
        <fullName evidence="1">Uncharacterized protein</fullName>
    </submittedName>
</protein>
<reference evidence="1" key="1">
    <citation type="submission" date="2019-07" db="EMBL/GenBank/DDBJ databases">
        <authorList>
            <person name="De-Chao Zhang Q."/>
        </authorList>
    </citation>
    <scope>NUCLEOTIDE SEQUENCE</scope>
    <source>
        <strain evidence="1">TP-CH-4</strain>
    </source>
</reference>
<comment type="caution">
    <text evidence="1">The sequence shown here is derived from an EMBL/GenBank/DDBJ whole genome shotgun (WGS) entry which is preliminary data.</text>
</comment>
<sequence>MQDFQSQAESILMSEMTNAGLEISPKENDSGGVYFLVKSPNGKLSEVFLQPMDLIAQQSSKVPKEKLGEPKESLWVALVGFIPEKEPLIFLIPSKTVVKPDDFVFFEHDVSPHTYLSNWEIKVFTNGMKVLGEFVFHNKIENFK</sequence>
<dbReference type="RefSeq" id="WP_152574499.1">
    <property type="nucleotide sequence ID" value="NZ_VIKU02000003.1"/>
</dbReference>
<gene>
    <name evidence="1" type="ORF">FK220_011620</name>
</gene>
<dbReference type="AlphaFoldDB" id="A0A967AU09"/>
<dbReference type="Proteomes" id="UP000707206">
    <property type="component" value="Unassembled WGS sequence"/>
</dbReference>
<dbReference type="EMBL" id="VIKU02000003">
    <property type="protein sequence ID" value="NHF59994.1"/>
    <property type="molecule type" value="Genomic_DNA"/>
</dbReference>
<accession>A0A967AU09</accession>
<reference evidence="1" key="2">
    <citation type="submission" date="2020-03" db="EMBL/GenBank/DDBJ databases">
        <title>Flavobacteriaceae bacterium strain TP-CH-4, a member of the family Flavobacteriaceae isolated from a deep-sea seamount.</title>
        <authorList>
            <person name="Zhang D.-C."/>
        </authorList>
    </citation>
    <scope>NUCLEOTIDE SEQUENCE</scope>
    <source>
        <strain evidence="1">TP-CH-4</strain>
    </source>
</reference>